<proteinExistence type="predicted"/>
<keyword evidence="1" id="KW-0472">Membrane</keyword>
<feature type="transmembrane region" description="Helical" evidence="1">
    <location>
        <begin position="95"/>
        <end position="120"/>
    </location>
</feature>
<gene>
    <name evidence="3" type="ORF">BDN70DRAFT_503799</name>
</gene>
<feature type="signal peptide" evidence="2">
    <location>
        <begin position="1"/>
        <end position="25"/>
    </location>
</feature>
<evidence type="ECO:0000313" key="3">
    <source>
        <dbReference type="EMBL" id="KAF9472136.1"/>
    </source>
</evidence>
<sequence length="319" mass="35535">MKIPHIPSRITLFFTFTALITLGHARIPTHSTKKAFQLILTPIHTATFAFYIIFGLFTAFQTLSALIKAITALRSIGHRNKKAAEEGLDFSTGSIYAYIIFLAASSALAYYVLSAVWVVYTLNDFAVKPITDAFAAGRTIADDLSDFFICFAMIALIYHRQRVGFGAVSVDLRPFTYKAIVDGLLLIAFLAVMIVYTCLRAVYSDNTTVSHLVEAANQLLTIQRVEISLFFVLAVNIAASSAWTWIKLKKVSQADTAILGHIVKFVSPMLIIRAIYRVVRYVLYDSKNTVTLQQSDAFRLARVIVLGVTYFVILLFSMN</sequence>
<evidence type="ECO:0008006" key="5">
    <source>
        <dbReference type="Google" id="ProtNLM"/>
    </source>
</evidence>
<reference evidence="3" key="1">
    <citation type="submission" date="2020-11" db="EMBL/GenBank/DDBJ databases">
        <authorList>
            <consortium name="DOE Joint Genome Institute"/>
            <person name="Ahrendt S."/>
            <person name="Riley R."/>
            <person name="Andreopoulos W."/>
            <person name="Labutti K."/>
            <person name="Pangilinan J."/>
            <person name="Ruiz-Duenas F.J."/>
            <person name="Barrasa J.M."/>
            <person name="Sanchez-Garcia M."/>
            <person name="Camarero S."/>
            <person name="Miyauchi S."/>
            <person name="Serrano A."/>
            <person name="Linde D."/>
            <person name="Babiker R."/>
            <person name="Drula E."/>
            <person name="Ayuso-Fernandez I."/>
            <person name="Pacheco R."/>
            <person name="Padilla G."/>
            <person name="Ferreira P."/>
            <person name="Barriuso J."/>
            <person name="Kellner H."/>
            <person name="Castanera R."/>
            <person name="Alfaro M."/>
            <person name="Ramirez L."/>
            <person name="Pisabarro A.G."/>
            <person name="Kuo A."/>
            <person name="Tritt A."/>
            <person name="Lipzen A."/>
            <person name="He G."/>
            <person name="Yan M."/>
            <person name="Ng V."/>
            <person name="Cullen D."/>
            <person name="Martin F."/>
            <person name="Rosso M.-N."/>
            <person name="Henrissat B."/>
            <person name="Hibbett D."/>
            <person name="Martinez A.T."/>
            <person name="Grigoriev I.V."/>
        </authorList>
    </citation>
    <scope>NUCLEOTIDE SEQUENCE</scope>
    <source>
        <strain evidence="3">CIRM-BRFM 674</strain>
    </source>
</reference>
<evidence type="ECO:0000256" key="1">
    <source>
        <dbReference type="SAM" id="Phobius"/>
    </source>
</evidence>
<feature type="chain" id="PRO_5040175122" description="Gustatory receptor" evidence="2">
    <location>
        <begin position="26"/>
        <end position="319"/>
    </location>
</feature>
<feature type="transmembrane region" description="Helical" evidence="1">
    <location>
        <begin position="299"/>
        <end position="318"/>
    </location>
</feature>
<dbReference type="Proteomes" id="UP000807469">
    <property type="component" value="Unassembled WGS sequence"/>
</dbReference>
<protein>
    <recommendedName>
        <fullName evidence="5">Gustatory receptor</fullName>
    </recommendedName>
</protein>
<keyword evidence="1" id="KW-0812">Transmembrane</keyword>
<keyword evidence="1" id="KW-1133">Transmembrane helix</keyword>
<feature type="transmembrane region" description="Helical" evidence="1">
    <location>
        <begin position="227"/>
        <end position="246"/>
    </location>
</feature>
<dbReference type="AlphaFoldDB" id="A0A9P5YNL1"/>
<accession>A0A9P5YNL1</accession>
<evidence type="ECO:0000256" key="2">
    <source>
        <dbReference type="SAM" id="SignalP"/>
    </source>
</evidence>
<comment type="caution">
    <text evidence="3">The sequence shown here is derived from an EMBL/GenBank/DDBJ whole genome shotgun (WGS) entry which is preliminary data.</text>
</comment>
<evidence type="ECO:0000313" key="4">
    <source>
        <dbReference type="Proteomes" id="UP000807469"/>
    </source>
</evidence>
<feature type="transmembrane region" description="Helical" evidence="1">
    <location>
        <begin position="258"/>
        <end position="279"/>
    </location>
</feature>
<organism evidence="3 4">
    <name type="scientific">Pholiota conissans</name>
    <dbReference type="NCBI Taxonomy" id="109636"/>
    <lineage>
        <taxon>Eukaryota</taxon>
        <taxon>Fungi</taxon>
        <taxon>Dikarya</taxon>
        <taxon>Basidiomycota</taxon>
        <taxon>Agaricomycotina</taxon>
        <taxon>Agaricomycetes</taxon>
        <taxon>Agaricomycetidae</taxon>
        <taxon>Agaricales</taxon>
        <taxon>Agaricineae</taxon>
        <taxon>Strophariaceae</taxon>
        <taxon>Pholiota</taxon>
    </lineage>
</organism>
<name>A0A9P5YNL1_9AGAR</name>
<keyword evidence="4" id="KW-1185">Reference proteome</keyword>
<dbReference type="OrthoDB" id="3047413at2759"/>
<feature type="transmembrane region" description="Helical" evidence="1">
    <location>
        <begin position="49"/>
        <end position="74"/>
    </location>
</feature>
<feature type="transmembrane region" description="Helical" evidence="1">
    <location>
        <begin position="179"/>
        <end position="203"/>
    </location>
</feature>
<dbReference type="EMBL" id="MU155574">
    <property type="protein sequence ID" value="KAF9472136.1"/>
    <property type="molecule type" value="Genomic_DNA"/>
</dbReference>
<keyword evidence="2" id="KW-0732">Signal</keyword>